<evidence type="ECO:0000313" key="3">
    <source>
        <dbReference type="Proteomes" id="UP000275408"/>
    </source>
</evidence>
<dbReference type="Gene3D" id="3.10.20.90">
    <property type="entry name" value="Phosphatidylinositol 3-kinase Catalytic Subunit, Chain A, domain 1"/>
    <property type="match status" value="1"/>
</dbReference>
<dbReference type="OrthoDB" id="10063592at2759"/>
<gene>
    <name evidence="2" type="ORF">pdam_00021396</name>
</gene>
<reference evidence="2 3" key="1">
    <citation type="journal article" date="2018" name="Sci. Rep.">
        <title>Comparative analysis of the Pocillopora damicornis genome highlights role of immune system in coral evolution.</title>
        <authorList>
            <person name="Cunning R."/>
            <person name="Bay R.A."/>
            <person name="Gillette P."/>
            <person name="Baker A.C."/>
            <person name="Traylor-Knowles N."/>
        </authorList>
    </citation>
    <scope>NUCLEOTIDE SEQUENCE [LARGE SCALE GENOMIC DNA]</scope>
    <source>
        <strain evidence="2">RSMAS</strain>
        <tissue evidence="2">Whole animal</tissue>
    </source>
</reference>
<dbReference type="Proteomes" id="UP000275408">
    <property type="component" value="Unassembled WGS sequence"/>
</dbReference>
<accession>A0A3M6UXK2</accession>
<sequence>MTDARKPRKCQIIMLDERRLDLLVQPRLMSCDLLDLVASQVGLHEKEYFGLSYTDETSHQTWLRLDRKVLDHDLPRYQDPFLLVFCVRFFVPNVLILKETSTIELFFLQARILIFRMTLSKFQCVLFSEDRVLEYYKKSAGQTRGESVVR</sequence>
<dbReference type="CDD" id="cd17103">
    <property type="entry name" value="FERM_F1_FRMD4"/>
    <property type="match status" value="1"/>
</dbReference>
<feature type="domain" description="FERM" evidence="1">
    <location>
        <begin position="8"/>
        <end position="150"/>
    </location>
</feature>
<dbReference type="EMBL" id="RCHS01000527">
    <property type="protein sequence ID" value="RMX58402.1"/>
    <property type="molecule type" value="Genomic_DNA"/>
</dbReference>
<dbReference type="PANTHER" id="PTHR46079">
    <property type="entry name" value="FERM DOMAIN-CONTAINING PROTEIN 4"/>
    <property type="match status" value="1"/>
</dbReference>
<evidence type="ECO:0000259" key="1">
    <source>
        <dbReference type="PROSITE" id="PS50057"/>
    </source>
</evidence>
<dbReference type="InterPro" id="IPR000299">
    <property type="entry name" value="FERM_domain"/>
</dbReference>
<dbReference type="SUPFAM" id="SSF54236">
    <property type="entry name" value="Ubiquitin-like"/>
    <property type="match status" value="1"/>
</dbReference>
<dbReference type="InterPro" id="IPR019747">
    <property type="entry name" value="FERM_CS"/>
</dbReference>
<comment type="caution">
    <text evidence="2">The sequence shown here is derived from an EMBL/GenBank/DDBJ whole genome shotgun (WGS) entry which is preliminary data.</text>
</comment>
<dbReference type="InterPro" id="IPR029071">
    <property type="entry name" value="Ubiquitin-like_domsf"/>
</dbReference>
<proteinExistence type="predicted"/>
<dbReference type="GO" id="GO:0090162">
    <property type="term" value="P:establishment of epithelial cell polarity"/>
    <property type="evidence" value="ECO:0007669"/>
    <property type="project" value="InterPro"/>
</dbReference>
<dbReference type="Pfam" id="PF09379">
    <property type="entry name" value="FERM_N"/>
    <property type="match status" value="1"/>
</dbReference>
<dbReference type="FunFam" id="3.10.20.90:FF:000019">
    <property type="entry name" value="FERM domain containing 4A"/>
    <property type="match status" value="1"/>
</dbReference>
<dbReference type="AlphaFoldDB" id="A0A3M6UXK2"/>
<name>A0A3M6UXK2_POCDA</name>
<protein>
    <recommendedName>
        <fullName evidence="1">FERM domain-containing protein</fullName>
    </recommendedName>
</protein>
<dbReference type="PROSITE" id="PS00660">
    <property type="entry name" value="FERM_1"/>
    <property type="match status" value="1"/>
</dbReference>
<dbReference type="STRING" id="46731.A0A3M6UXK2"/>
<organism evidence="2 3">
    <name type="scientific">Pocillopora damicornis</name>
    <name type="common">Cauliflower coral</name>
    <name type="synonym">Millepora damicornis</name>
    <dbReference type="NCBI Taxonomy" id="46731"/>
    <lineage>
        <taxon>Eukaryota</taxon>
        <taxon>Metazoa</taxon>
        <taxon>Cnidaria</taxon>
        <taxon>Anthozoa</taxon>
        <taxon>Hexacorallia</taxon>
        <taxon>Scleractinia</taxon>
        <taxon>Astrocoeniina</taxon>
        <taxon>Pocilloporidae</taxon>
        <taxon>Pocillopora</taxon>
    </lineage>
</organism>
<keyword evidence="3" id="KW-1185">Reference proteome</keyword>
<evidence type="ECO:0000313" key="2">
    <source>
        <dbReference type="EMBL" id="RMX58402.1"/>
    </source>
</evidence>
<dbReference type="PROSITE" id="PS50057">
    <property type="entry name" value="FERM_3"/>
    <property type="match status" value="1"/>
</dbReference>
<dbReference type="PANTHER" id="PTHR46079:SF2">
    <property type="entry name" value="FERM DOMAIN-CONTAINING PROTEIN"/>
    <property type="match status" value="1"/>
</dbReference>
<dbReference type="InterPro" id="IPR047176">
    <property type="entry name" value="FRMD4A/B"/>
</dbReference>
<dbReference type="InterPro" id="IPR018979">
    <property type="entry name" value="FERM_N"/>
</dbReference>